<accession>A0A5B2VRU4</accession>
<dbReference type="Proteomes" id="UP000324611">
    <property type="component" value="Unassembled WGS sequence"/>
</dbReference>
<feature type="signal peptide" evidence="1">
    <location>
        <begin position="1"/>
        <end position="25"/>
    </location>
</feature>
<protein>
    <submittedName>
        <fullName evidence="3">T9SS type A sorting domain-containing protein</fullName>
    </submittedName>
</protein>
<gene>
    <name evidence="3" type="ORF">F0L74_16830</name>
</gene>
<reference evidence="3 4" key="2">
    <citation type="submission" date="2019-09" db="EMBL/GenBank/DDBJ databases">
        <authorList>
            <person name="Jin C."/>
        </authorList>
    </citation>
    <scope>NUCLEOTIDE SEQUENCE [LARGE SCALE GENOMIC DNA]</scope>
    <source>
        <strain evidence="3 4">BN140078</strain>
    </source>
</reference>
<reference evidence="3 4" key="1">
    <citation type="submission" date="2019-09" db="EMBL/GenBank/DDBJ databases">
        <title>Chitinophaga ginsengihumi sp. nov., isolated from soil of ginseng rhizosphere.</title>
        <authorList>
            <person name="Lee J."/>
        </authorList>
    </citation>
    <scope>NUCLEOTIDE SEQUENCE [LARGE SCALE GENOMIC DNA]</scope>
    <source>
        <strain evidence="3 4">BN140078</strain>
    </source>
</reference>
<evidence type="ECO:0000313" key="4">
    <source>
        <dbReference type="Proteomes" id="UP000324611"/>
    </source>
</evidence>
<evidence type="ECO:0000259" key="2">
    <source>
        <dbReference type="Pfam" id="PF18962"/>
    </source>
</evidence>
<sequence length="168" mass="18297">MHMKFIYYLLLPALLTGLCQQKAQAQLVLQRQVTASIGGSGLAGNILIQYTVGEPVITTFSAGTTLLAQGFHQPELPPLDPGADPIKNYILFPNPAATTVKVQFELLTASGVLFRLINSAGQQMYQQFQQYGPGQVIIAVPVNRFAAGVYTVMLNINGKVFFEKLIIQ</sequence>
<dbReference type="NCBIfam" id="TIGR04183">
    <property type="entry name" value="Por_Secre_tail"/>
    <property type="match status" value="1"/>
</dbReference>
<dbReference type="InterPro" id="IPR026444">
    <property type="entry name" value="Secre_tail"/>
</dbReference>
<dbReference type="Pfam" id="PF18962">
    <property type="entry name" value="Por_Secre_tail"/>
    <property type="match status" value="1"/>
</dbReference>
<feature type="chain" id="PRO_5023017088" evidence="1">
    <location>
        <begin position="26"/>
        <end position="168"/>
    </location>
</feature>
<comment type="caution">
    <text evidence="3">The sequence shown here is derived from an EMBL/GenBank/DDBJ whole genome shotgun (WGS) entry which is preliminary data.</text>
</comment>
<keyword evidence="1" id="KW-0732">Signal</keyword>
<feature type="domain" description="Secretion system C-terminal sorting" evidence="2">
    <location>
        <begin position="91"/>
        <end position="167"/>
    </location>
</feature>
<organism evidence="3 4">
    <name type="scientific">Chitinophaga agrisoli</name>
    <dbReference type="NCBI Taxonomy" id="2607653"/>
    <lineage>
        <taxon>Bacteria</taxon>
        <taxon>Pseudomonadati</taxon>
        <taxon>Bacteroidota</taxon>
        <taxon>Chitinophagia</taxon>
        <taxon>Chitinophagales</taxon>
        <taxon>Chitinophagaceae</taxon>
        <taxon>Chitinophaga</taxon>
    </lineage>
</organism>
<dbReference type="AlphaFoldDB" id="A0A5B2VRU4"/>
<proteinExistence type="predicted"/>
<evidence type="ECO:0000256" key="1">
    <source>
        <dbReference type="SAM" id="SignalP"/>
    </source>
</evidence>
<dbReference type="EMBL" id="VUOC01000003">
    <property type="protein sequence ID" value="KAA2241554.1"/>
    <property type="molecule type" value="Genomic_DNA"/>
</dbReference>
<evidence type="ECO:0000313" key="3">
    <source>
        <dbReference type="EMBL" id="KAA2241554.1"/>
    </source>
</evidence>
<name>A0A5B2VRU4_9BACT</name>
<keyword evidence="4" id="KW-1185">Reference proteome</keyword>